<evidence type="ECO:0000256" key="1">
    <source>
        <dbReference type="SAM" id="Phobius"/>
    </source>
</evidence>
<reference evidence="2 3" key="1">
    <citation type="journal article" date="2004" name="Proc. Natl. Acad. Sci. U.S.A.">
        <title>Comparison of the genome of the oral pathogen Treponema denticola with other spirochete genomes.</title>
        <authorList>
            <person name="Seshadri R."/>
            <person name="Myers G.S."/>
            <person name="Tettelin H."/>
            <person name="Eisen J.A."/>
            <person name="Heidelberg J.F."/>
            <person name="Dodson R.J."/>
            <person name="Davidsen T.M."/>
            <person name="DeBoy R.T."/>
            <person name="Fouts D.E."/>
            <person name="Haft D.H."/>
            <person name="Selengut J."/>
            <person name="Ren Q."/>
            <person name="Brinkac L.M."/>
            <person name="Madupu R."/>
            <person name="Kolonay J."/>
            <person name="Durkin S.A."/>
            <person name="Daugherty S.C."/>
            <person name="Shetty J."/>
            <person name="Shvartsbeyn A."/>
            <person name="Gebregeorgis E."/>
            <person name="Geer K."/>
            <person name="Tsegaye G."/>
            <person name="Malek J."/>
            <person name="Ayodeji B."/>
            <person name="Shatsman S."/>
            <person name="McLeod M.P."/>
            <person name="Smajs D."/>
            <person name="Howell J.K."/>
            <person name="Pal S."/>
            <person name="Amin A."/>
            <person name="Vashisth P."/>
            <person name="McNeill T.Z."/>
            <person name="Xiang Q."/>
            <person name="Sodergren E."/>
            <person name="Baca E."/>
            <person name="Weinstock G.M."/>
            <person name="Norris S.J."/>
            <person name="Fraser C.M."/>
            <person name="Paulsen I.T."/>
        </authorList>
    </citation>
    <scope>NUCLEOTIDE SEQUENCE [LARGE SCALE GENOMIC DNA]</scope>
    <source>
        <strain evidence="3">ATCC 35405 / DSM 14222 / CIP 103919 / JCM 8153 / KCTC 15104</strain>
    </source>
</reference>
<dbReference type="PaxDb" id="243275-TDE_1428"/>
<dbReference type="InterPro" id="IPR027417">
    <property type="entry name" value="P-loop_NTPase"/>
</dbReference>
<sequence>MKYKALPFSILTSTGFGGTGSSAGTNILEEFSSVTSFGNDFECTFLHETDGLFDLEKAFTEGHRLKTDLAIKRFLTLAENLQNEYYYKKYFDNLFYSSAEGFIKSIIDCKWNGWWHRSLETKKISAKEYWRCFFAQLFFEKLYEKKHFSSYEPDSWTPSYHPVSPYYYGFKKDDFYEKAKQYIANVFSNLPVSTKYVVFDQLLPAYSIGNYSRYFDYIKILVIDKDPRDLYSVNKSEWGVGFIPSDVDEFINWYRATRFERYKINTEWKDRALFLPFESLIYDYDASLEKIKTFTGLTTEEHAWKKKYFDPEKSIVNTQVYKRYPALKEDIKKIENELKEFCFPFENYPPISIPEFPDTHIFIEDIQKASEYVQYHGKLPQEYTKKTFSLIVNATHFISTIKSFKVRKTKKLKCKGVIKVCIYLPLFPFEFIFFTFCFFYSRRGNI</sequence>
<dbReference type="Proteomes" id="UP000008212">
    <property type="component" value="Chromosome"/>
</dbReference>
<proteinExistence type="predicted"/>
<dbReference type="KEGG" id="tde:TDE_1428"/>
<dbReference type="HOGENOM" id="CLU_047564_0_0_12"/>
<dbReference type="SUPFAM" id="SSF52540">
    <property type="entry name" value="P-loop containing nucleoside triphosphate hydrolases"/>
    <property type="match status" value="1"/>
</dbReference>
<organism evidence="2 3">
    <name type="scientific">Treponema denticola (strain ATCC 35405 / DSM 14222 / CIP 103919 / JCM 8153 / KCTC 15104)</name>
    <dbReference type="NCBI Taxonomy" id="243275"/>
    <lineage>
        <taxon>Bacteria</taxon>
        <taxon>Pseudomonadati</taxon>
        <taxon>Spirochaetota</taxon>
        <taxon>Spirochaetia</taxon>
        <taxon>Spirochaetales</taxon>
        <taxon>Treponemataceae</taxon>
        <taxon>Treponema</taxon>
    </lineage>
</organism>
<name>Q73MS9_TREDE</name>
<dbReference type="Gene3D" id="3.40.50.300">
    <property type="entry name" value="P-loop containing nucleotide triphosphate hydrolases"/>
    <property type="match status" value="1"/>
</dbReference>
<dbReference type="PATRIC" id="fig|243275.7.peg.1369"/>
<dbReference type="RefSeq" id="WP_002679047.1">
    <property type="nucleotide sequence ID" value="NC_002967.9"/>
</dbReference>
<evidence type="ECO:0000313" key="2">
    <source>
        <dbReference type="EMBL" id="AAS11945.1"/>
    </source>
</evidence>
<gene>
    <name evidence="2" type="ordered locus">TDE_1428</name>
</gene>
<evidence type="ECO:0000313" key="3">
    <source>
        <dbReference type="Proteomes" id="UP000008212"/>
    </source>
</evidence>
<dbReference type="GeneID" id="2739705"/>
<accession>Q73MS9</accession>
<keyword evidence="3" id="KW-1185">Reference proteome</keyword>
<dbReference type="AlphaFoldDB" id="Q73MS9"/>
<evidence type="ECO:0008006" key="4">
    <source>
        <dbReference type="Google" id="ProtNLM"/>
    </source>
</evidence>
<keyword evidence="1" id="KW-0472">Membrane</keyword>
<feature type="transmembrane region" description="Helical" evidence="1">
    <location>
        <begin position="422"/>
        <end position="441"/>
    </location>
</feature>
<keyword evidence="1" id="KW-1133">Transmembrane helix</keyword>
<dbReference type="EMBL" id="AE017226">
    <property type="protein sequence ID" value="AAS11945.1"/>
    <property type="molecule type" value="Genomic_DNA"/>
</dbReference>
<protein>
    <recommendedName>
        <fullName evidence="4">Sulfotransferase domain-containing protein</fullName>
    </recommendedName>
</protein>
<dbReference type="OrthoDB" id="361795at2"/>
<dbReference type="eggNOG" id="ENOG5030KXI">
    <property type="taxonomic scope" value="Bacteria"/>
</dbReference>
<keyword evidence="1" id="KW-0812">Transmembrane</keyword>
<dbReference type="STRING" id="243275.TDE_1428"/>